<evidence type="ECO:0000256" key="7">
    <source>
        <dbReference type="ARBA" id="ARBA00023212"/>
    </source>
</evidence>
<feature type="domain" description="Cep57 centrosome microtubule-binding" evidence="16">
    <location>
        <begin position="311"/>
        <end position="382"/>
    </location>
</feature>
<dbReference type="Bgee" id="ENSPANG00000008201">
    <property type="expression patterns" value="Expressed in optic disc and 65 other cell types or tissues"/>
</dbReference>
<comment type="subcellular location">
    <subcellularLocation>
        <location evidence="1">Cytoplasm</location>
        <location evidence="1">Cytoskeleton</location>
        <location evidence="1">Microtubule organizing center</location>
        <location evidence="1">Centrosome</location>
    </subcellularLocation>
</comment>
<evidence type="ECO:0000256" key="4">
    <source>
        <dbReference type="ARBA" id="ARBA00022553"/>
    </source>
</evidence>
<dbReference type="GO" id="GO:0042802">
    <property type="term" value="F:identical protein binding"/>
    <property type="evidence" value="ECO:0007669"/>
    <property type="project" value="InterPro"/>
</dbReference>
<evidence type="ECO:0000256" key="3">
    <source>
        <dbReference type="ARBA" id="ARBA00022490"/>
    </source>
</evidence>
<keyword evidence="7" id="KW-0206">Cytoskeleton</keyword>
<dbReference type="RefSeq" id="XP_021793717.1">
    <property type="nucleotide sequence ID" value="XM_021938025.2"/>
</dbReference>
<keyword evidence="4" id="KW-0597">Phosphoprotein</keyword>
<comment type="similarity">
    <text evidence="2">Belongs to the translokin family.</text>
</comment>
<evidence type="ECO:0000259" key="16">
    <source>
        <dbReference type="Pfam" id="PF06657"/>
    </source>
</evidence>
<dbReference type="ExpressionAtlas" id="A0A2I3MKB6">
    <property type="expression patterns" value="baseline"/>
</dbReference>
<dbReference type="Pfam" id="PF14073">
    <property type="entry name" value="Cep57_CLD"/>
    <property type="match status" value="1"/>
</dbReference>
<evidence type="ECO:0000256" key="6">
    <source>
        <dbReference type="ARBA" id="ARBA00023054"/>
    </source>
</evidence>
<dbReference type="GO" id="GO:0043015">
    <property type="term" value="F:gamma-tubulin binding"/>
    <property type="evidence" value="ECO:0007669"/>
    <property type="project" value="InterPro"/>
</dbReference>
<dbReference type="InterPro" id="IPR051756">
    <property type="entry name" value="Centrosomal_MT-associated"/>
</dbReference>
<dbReference type="InterPro" id="IPR024957">
    <property type="entry name" value="Cep57_MT-bd_dom"/>
</dbReference>
<sequence length="458" mass="53117">MPLHSSPAQIMDSELMHSIVGSYHKPPERVFVPSFTQNEPSQNCHPANLEVTSSKILHSPNSQALILALKTLQEKIHHLELERTQAEDNLNILSREAAQYKKALENETNERNLAHQELIKQKKDISIQLSSAQSRCTLLEKQLEYTKRMVLNVEREKNMILEQQAQLQREKEQDQIKLYAKLEKLDVLEKECFRLTTTQKTAEDKIKHLEEKLKEEEHQRKLFQDKASEKTKCIKRGPPWQICSKFGALPFVAEKSTSANCSVNASMQNLLQRRQHRGPHILQKPFNVAETRCLPRPSRTTSWCKAIPRDSEKSISICDNLSELLMAMQDELDQMSMEHQELLKQMKETESHSVCDDIECELECLVKKMEIKGEQISKLKKHQDSVRKLQQKVQNSKMSEASGVQQEDSNPKGSKNIKNSPRKCLTDTKLFQKNSSFHPIRVHNLQMKLRRDDIMWEQ</sequence>
<keyword evidence="6 14" id="KW-0175">Coiled coil</keyword>
<feature type="domain" description="Cep57 centrosome localisation" evidence="17">
    <location>
        <begin position="64"/>
        <end position="229"/>
    </location>
</feature>
<keyword evidence="19" id="KW-1185">Reference proteome</keyword>
<dbReference type="PANTHER" id="PTHR19336:SF10">
    <property type="entry name" value="CENTROSOMAL PROTEIN CEP57L1"/>
    <property type="match status" value="1"/>
</dbReference>
<feature type="region of interest" description="Disordered" evidence="15">
    <location>
        <begin position="380"/>
        <end position="424"/>
    </location>
</feature>
<evidence type="ECO:0000259" key="17">
    <source>
        <dbReference type="Pfam" id="PF14073"/>
    </source>
</evidence>
<evidence type="ECO:0000256" key="9">
    <source>
        <dbReference type="ARBA" id="ARBA00042578"/>
    </source>
</evidence>
<evidence type="ECO:0000256" key="1">
    <source>
        <dbReference type="ARBA" id="ARBA00004300"/>
    </source>
</evidence>
<evidence type="ECO:0000256" key="2">
    <source>
        <dbReference type="ARBA" id="ARBA00008179"/>
    </source>
</evidence>
<dbReference type="CTD" id="285753"/>
<evidence type="ECO:0000313" key="18">
    <source>
        <dbReference type="Ensembl" id="ENSPANP00000036184.2"/>
    </source>
</evidence>
<evidence type="ECO:0000256" key="5">
    <source>
        <dbReference type="ARBA" id="ARBA00022701"/>
    </source>
</evidence>
<organism evidence="18 19">
    <name type="scientific">Papio anubis</name>
    <name type="common">Olive baboon</name>
    <dbReference type="NCBI Taxonomy" id="9555"/>
    <lineage>
        <taxon>Eukaryota</taxon>
        <taxon>Metazoa</taxon>
        <taxon>Chordata</taxon>
        <taxon>Craniata</taxon>
        <taxon>Vertebrata</taxon>
        <taxon>Euteleostomi</taxon>
        <taxon>Mammalia</taxon>
        <taxon>Eutheria</taxon>
        <taxon>Euarchontoglires</taxon>
        <taxon>Primates</taxon>
        <taxon>Haplorrhini</taxon>
        <taxon>Catarrhini</taxon>
        <taxon>Cercopithecidae</taxon>
        <taxon>Cercopithecinae</taxon>
        <taxon>Papio</taxon>
    </lineage>
</organism>
<dbReference type="GeneID" id="101020779"/>
<dbReference type="Gene3D" id="1.20.58.90">
    <property type="match status" value="1"/>
</dbReference>
<dbReference type="GeneTree" id="ENSGT00530000063695"/>
<proteinExistence type="inferred from homology"/>
<dbReference type="Pfam" id="PF06657">
    <property type="entry name" value="Cep57_MT_bd"/>
    <property type="match status" value="1"/>
</dbReference>
<dbReference type="PANTHER" id="PTHR19336">
    <property type="entry name" value="UNCHARACTERIZED DUF1167"/>
    <property type="match status" value="1"/>
</dbReference>
<dbReference type="GO" id="GO:0005874">
    <property type="term" value="C:microtubule"/>
    <property type="evidence" value="ECO:0007669"/>
    <property type="project" value="UniProtKB-KW"/>
</dbReference>
<reference evidence="18" key="3">
    <citation type="submission" date="2025-09" db="UniProtKB">
        <authorList>
            <consortium name="Ensembl"/>
        </authorList>
    </citation>
    <scope>IDENTIFICATION</scope>
</reference>
<evidence type="ECO:0000256" key="11">
    <source>
        <dbReference type="ARBA" id="ARBA00070483"/>
    </source>
</evidence>
<evidence type="ECO:0000256" key="8">
    <source>
        <dbReference type="ARBA" id="ARBA00041218"/>
    </source>
</evidence>
<dbReference type="GO" id="GO:0005813">
    <property type="term" value="C:centrosome"/>
    <property type="evidence" value="ECO:0007669"/>
    <property type="project" value="UniProtKB-SubCell"/>
</dbReference>
<protein>
    <recommendedName>
        <fullName evidence="11">Centrosomal protein CEP57L1</fullName>
    </recommendedName>
    <alternativeName>
        <fullName evidence="8">Centrosomal protein 57kDa-like protein 1</fullName>
    </alternativeName>
    <alternativeName>
        <fullName evidence="12">Centrosomal protein cep57l1</fullName>
    </alternativeName>
    <alternativeName>
        <fullName evidence="13">Centrosomal protein of 57 kDa-related protein</fullName>
    </alternativeName>
    <alternativeName>
        <fullName evidence="9">Cep57-related protein</fullName>
    </alternativeName>
</protein>
<feature type="coiled-coil region" evidence="14">
    <location>
        <begin position="199"/>
        <end position="226"/>
    </location>
</feature>
<comment type="function">
    <text evidence="10">Centrosomal protein which may be required for microtubule attachment to centrosomes.</text>
</comment>
<evidence type="ECO:0000256" key="15">
    <source>
        <dbReference type="SAM" id="MobiDB-lite"/>
    </source>
</evidence>
<evidence type="ECO:0000256" key="13">
    <source>
        <dbReference type="ARBA" id="ARBA00076281"/>
    </source>
</evidence>
<keyword evidence="5" id="KW-0493">Microtubule</keyword>
<feature type="compositionally biased region" description="Polar residues" evidence="15">
    <location>
        <begin position="391"/>
        <end position="419"/>
    </location>
</feature>
<gene>
    <name evidence="18" type="primary">CEP57L1</name>
</gene>
<feature type="coiled-coil region" evidence="14">
    <location>
        <begin position="318"/>
        <end position="352"/>
    </location>
</feature>
<dbReference type="InterPro" id="IPR025913">
    <property type="entry name" value="Cep57_CLD"/>
</dbReference>
<evidence type="ECO:0000256" key="10">
    <source>
        <dbReference type="ARBA" id="ARBA00059724"/>
    </source>
</evidence>
<keyword evidence="3" id="KW-0963">Cytoplasm</keyword>
<dbReference type="Proteomes" id="UP000028761">
    <property type="component" value="Chromosome 6"/>
</dbReference>
<accession>A0A2I3MKB6</accession>
<reference evidence="18 19" key="1">
    <citation type="submission" date="2012-03" db="EMBL/GenBank/DDBJ databases">
        <title>Whole Genome Assembly of Papio anubis.</title>
        <authorList>
            <person name="Liu Y.L."/>
            <person name="Abraham K.A."/>
            <person name="Akbar H.A."/>
            <person name="Ali S.A."/>
            <person name="Anosike U.A."/>
            <person name="Aqrawi P.A."/>
            <person name="Arias F.A."/>
            <person name="Attaway T.A."/>
            <person name="Awwad R.A."/>
            <person name="Babu C.B."/>
            <person name="Bandaranaike D.B."/>
            <person name="Battles P.B."/>
            <person name="Bell A.B."/>
            <person name="Beltran B.B."/>
            <person name="Berhane-Mersha D.B."/>
            <person name="Bess C.B."/>
            <person name="Bickham C.B."/>
            <person name="Bolden T.B."/>
            <person name="Carter K.C."/>
            <person name="Chau D.C."/>
            <person name="Chavez A.C."/>
            <person name="Clerc-Blankenburg K.C."/>
            <person name="Coyle M.C."/>
            <person name="Dao M.D."/>
            <person name="Davila M.L.D."/>
            <person name="Davy-Carroll L.D."/>
            <person name="Denson S.D."/>
            <person name="Dinh H.D."/>
            <person name="Fernandez S.F."/>
            <person name="Fernando P.F."/>
            <person name="Forbes L.F."/>
            <person name="Francis C.F."/>
            <person name="Francisco L.F."/>
            <person name="Fu Q.F."/>
            <person name="Garcia-Iii R.G."/>
            <person name="Garrett T.G."/>
            <person name="Gross S.G."/>
            <person name="Gubbala S.G."/>
            <person name="Hirani K.H."/>
            <person name="Hogues M.H."/>
            <person name="Hollins B.H."/>
            <person name="Jackson L.J."/>
            <person name="Javaid M.J."/>
            <person name="Jhangiani S.J."/>
            <person name="Johnson A.J."/>
            <person name="Johnson B.J."/>
            <person name="Jones J.J."/>
            <person name="Joshi V.J."/>
            <person name="Kalu J.K."/>
            <person name="Khan N.K."/>
            <person name="Korchina V.K."/>
            <person name="Kovar C.K."/>
            <person name="Lago L.L."/>
            <person name="Lara F.L."/>
            <person name="Le T.-K.L."/>
            <person name="Lee S.L."/>
            <person name="Legall-Iii F.L."/>
            <person name="Lemon S.L."/>
            <person name="Liu J.L."/>
            <person name="Liu Y.-S.L."/>
            <person name="Liyanage D.L."/>
            <person name="Lopez J.L."/>
            <person name="Lorensuhewa L.L."/>
            <person name="Mata R.M."/>
            <person name="Mathew T.M."/>
            <person name="Mercado C.M."/>
            <person name="Mercado I.M."/>
            <person name="Morales K.M."/>
            <person name="Morgan M.M."/>
            <person name="Munidasa M.M."/>
            <person name="Ngo D.N."/>
            <person name="Nguyen L.N."/>
            <person name="Nguyen T.N."/>
            <person name="Nguyen N.N."/>
            <person name="Obregon M.O."/>
            <person name="Okwuonu G.O."/>
            <person name="Ongeri F.O."/>
            <person name="Onwere C.O."/>
            <person name="Osifeso I.O."/>
            <person name="Parra A.P."/>
            <person name="Patil S.P."/>
            <person name="Perez A.P."/>
            <person name="Perez Y.P."/>
            <person name="Pham C.P."/>
            <person name="Pu L.-L.P."/>
            <person name="Puazo M.P."/>
            <person name="Quiroz J.Q."/>
            <person name="Rouhana J.R."/>
            <person name="Ruiz M.R."/>
            <person name="Ruiz S.-J.R."/>
            <person name="Saada N.S."/>
            <person name="Santibanez J.S."/>
            <person name="Scheel M.S."/>
            <person name="Schneider B.S."/>
            <person name="Simmons D.S."/>
            <person name="Sisson I.S."/>
            <person name="Tang L.-Y.T."/>
            <person name="Thornton R.T."/>
            <person name="Tisius J.T."/>
            <person name="Toledanes G.T."/>
            <person name="Trejos Z.T."/>
            <person name="Usmani K.U."/>
            <person name="Varghese R.V."/>
            <person name="Vattathil S.V."/>
            <person name="Vee V.V."/>
            <person name="Walker D.W."/>
            <person name="Weissenberger G.W."/>
            <person name="White C.W."/>
            <person name="Williams A.W."/>
            <person name="Woodworth J.W."/>
            <person name="Wright R.W."/>
            <person name="Zhu Y.Z."/>
            <person name="Han Y.H."/>
            <person name="Newsham I.N."/>
            <person name="Nazareth L.N."/>
            <person name="Worley K.W."/>
            <person name="Muzny D.M."/>
            <person name="Rogers J.R."/>
            <person name="Gibbs R.G."/>
        </authorList>
    </citation>
    <scope>NUCLEOTIDE SEQUENCE [LARGE SCALE GENOMIC DNA]</scope>
</reference>
<evidence type="ECO:0000256" key="12">
    <source>
        <dbReference type="ARBA" id="ARBA00074214"/>
    </source>
</evidence>
<dbReference type="AlphaFoldDB" id="A0A2I3MKB6"/>
<reference evidence="18" key="2">
    <citation type="submission" date="2025-08" db="UniProtKB">
        <authorList>
            <consortium name="Ensembl"/>
        </authorList>
    </citation>
    <scope>IDENTIFICATION</scope>
</reference>
<dbReference type="GO" id="GO:0008017">
    <property type="term" value="F:microtubule binding"/>
    <property type="evidence" value="ECO:0007669"/>
    <property type="project" value="InterPro"/>
</dbReference>
<name>A0A2I3MKB6_PAPAN</name>
<feature type="coiled-coil region" evidence="14">
    <location>
        <begin position="62"/>
        <end position="124"/>
    </location>
</feature>
<evidence type="ECO:0000256" key="14">
    <source>
        <dbReference type="SAM" id="Coils"/>
    </source>
</evidence>
<evidence type="ECO:0000313" key="19">
    <source>
        <dbReference type="Proteomes" id="UP000028761"/>
    </source>
</evidence>
<dbReference type="Ensembl" id="ENSPANT00000041434.2">
    <property type="protein sequence ID" value="ENSPANP00000036184.2"/>
    <property type="gene ID" value="ENSPANG00000008201.3"/>
</dbReference>
<dbReference type="FunFam" id="1.20.58.90:FF:000005">
    <property type="entry name" value="centrosomal protein CEP57L1 isoform X2"/>
    <property type="match status" value="1"/>
</dbReference>